<dbReference type="PANTHER" id="PTHR46109">
    <property type="entry name" value="PROTEIN LIN-28"/>
    <property type="match status" value="1"/>
</dbReference>
<dbReference type="Pfam" id="PF21890">
    <property type="entry name" value="Lin-28A-like_zf-CCHC_2"/>
    <property type="match status" value="1"/>
</dbReference>
<dbReference type="GO" id="GO:0008270">
    <property type="term" value="F:zinc ion binding"/>
    <property type="evidence" value="ECO:0007669"/>
    <property type="project" value="InterPro"/>
</dbReference>
<gene>
    <name evidence="9" type="ORF">BEMITA_LOCUS12877</name>
</gene>
<dbReference type="GO" id="GO:0005730">
    <property type="term" value="C:nucleolus"/>
    <property type="evidence" value="ECO:0007669"/>
    <property type="project" value="UniProtKB-SubCell"/>
</dbReference>
<accession>A0A9P0AK89</accession>
<evidence type="ECO:0000259" key="8">
    <source>
        <dbReference type="SMART" id="SM00343"/>
    </source>
</evidence>
<comment type="subcellular location">
    <subcellularLocation>
        <location evidence="1">Cytoplasm</location>
    </subcellularLocation>
    <subcellularLocation>
        <location evidence="2">Nucleus</location>
        <location evidence="2">Nucleolus</location>
    </subcellularLocation>
</comment>
<feature type="compositionally biased region" description="Basic and acidic residues" evidence="7">
    <location>
        <begin position="113"/>
        <end position="125"/>
    </location>
</feature>
<dbReference type="InterPro" id="IPR012340">
    <property type="entry name" value="NA-bd_OB-fold"/>
</dbReference>
<feature type="domain" description="CCHC-type" evidence="8">
    <location>
        <begin position="75"/>
        <end position="92"/>
    </location>
</feature>
<dbReference type="SMART" id="SM00343">
    <property type="entry name" value="ZnF_C2HC"/>
    <property type="match status" value="2"/>
</dbReference>
<dbReference type="Gene3D" id="4.10.60.10">
    <property type="entry name" value="Zinc finger, CCHC-type"/>
    <property type="match status" value="1"/>
</dbReference>
<dbReference type="InterPro" id="IPR002059">
    <property type="entry name" value="CSP_DNA-bd"/>
</dbReference>
<evidence type="ECO:0000256" key="7">
    <source>
        <dbReference type="SAM" id="MobiDB-lite"/>
    </source>
</evidence>
<feature type="compositionally biased region" description="Polar residues" evidence="7">
    <location>
        <begin position="127"/>
        <end position="136"/>
    </location>
</feature>
<organism evidence="9 10">
    <name type="scientific">Bemisia tabaci</name>
    <name type="common">Sweetpotato whitefly</name>
    <name type="synonym">Aleurodes tabaci</name>
    <dbReference type="NCBI Taxonomy" id="7038"/>
    <lineage>
        <taxon>Eukaryota</taxon>
        <taxon>Metazoa</taxon>
        <taxon>Ecdysozoa</taxon>
        <taxon>Arthropoda</taxon>
        <taxon>Hexapoda</taxon>
        <taxon>Insecta</taxon>
        <taxon>Pterygota</taxon>
        <taxon>Neoptera</taxon>
        <taxon>Paraneoptera</taxon>
        <taxon>Hemiptera</taxon>
        <taxon>Sternorrhyncha</taxon>
        <taxon>Aleyrodoidea</taxon>
        <taxon>Aleyrodidae</taxon>
        <taxon>Aleyrodinae</taxon>
        <taxon>Bemisia</taxon>
    </lineage>
</organism>
<dbReference type="SUPFAM" id="SSF57756">
    <property type="entry name" value="Retrovirus zinc finger-like domains"/>
    <property type="match status" value="1"/>
</dbReference>
<evidence type="ECO:0000313" key="9">
    <source>
        <dbReference type="EMBL" id="CAH0394599.1"/>
    </source>
</evidence>
<dbReference type="PANTHER" id="PTHR46109:SF1">
    <property type="entry name" value="PROTEIN LIN-28 HOMOLOG"/>
    <property type="match status" value="1"/>
</dbReference>
<dbReference type="Pfam" id="PF00313">
    <property type="entry name" value="CSD"/>
    <property type="match status" value="1"/>
</dbReference>
<name>A0A9P0AK89_BEMTA</name>
<feature type="region of interest" description="Disordered" evidence="7">
    <location>
        <begin position="113"/>
        <end position="163"/>
    </location>
</feature>
<dbReference type="InterPro" id="IPR036875">
    <property type="entry name" value="Znf_CCHC_sf"/>
</dbReference>
<evidence type="ECO:0000313" key="10">
    <source>
        <dbReference type="Proteomes" id="UP001152759"/>
    </source>
</evidence>
<evidence type="ECO:0000256" key="1">
    <source>
        <dbReference type="ARBA" id="ARBA00004496"/>
    </source>
</evidence>
<protein>
    <recommendedName>
        <fullName evidence="8">CCHC-type domain-containing protein</fullName>
    </recommendedName>
</protein>
<dbReference type="InterPro" id="IPR051373">
    <property type="entry name" value="Lin-28_RNA-binding"/>
</dbReference>
<sequence length="163" mass="17468">MFQAKPNDRKKLDCINESVIQMSGFRSLGDGEEVEFECKATGKGLEATLVTGPKGSPCVGSSRRPVSKKRFRKFRCYNCGEFANHLAAKCSLGPQPKRCHFCKSDAHLIADCPSKPEDKHDEKAGKSSVNGSNDAPESNGDAGPPSNGAPSPSPSKSPKDDKK</sequence>
<dbReference type="InterPro" id="IPR001878">
    <property type="entry name" value="Znf_CCHC"/>
</dbReference>
<keyword evidence="4" id="KW-0963">Cytoplasm</keyword>
<evidence type="ECO:0000256" key="2">
    <source>
        <dbReference type="ARBA" id="ARBA00004604"/>
    </source>
</evidence>
<dbReference type="Proteomes" id="UP001152759">
    <property type="component" value="Chromosome 8"/>
</dbReference>
<evidence type="ECO:0000256" key="3">
    <source>
        <dbReference type="ARBA" id="ARBA00008840"/>
    </source>
</evidence>
<keyword evidence="5" id="KW-0694">RNA-binding</keyword>
<dbReference type="GO" id="GO:0005737">
    <property type="term" value="C:cytoplasm"/>
    <property type="evidence" value="ECO:0007669"/>
    <property type="project" value="UniProtKB-SubCell"/>
</dbReference>
<evidence type="ECO:0000256" key="4">
    <source>
        <dbReference type="ARBA" id="ARBA00022490"/>
    </source>
</evidence>
<keyword evidence="6" id="KW-0943">RNA-mediated gene silencing</keyword>
<evidence type="ECO:0000256" key="5">
    <source>
        <dbReference type="ARBA" id="ARBA00022884"/>
    </source>
</evidence>
<dbReference type="AlphaFoldDB" id="A0A9P0AK89"/>
<keyword evidence="10" id="KW-1185">Reference proteome</keyword>
<proteinExistence type="inferred from homology"/>
<dbReference type="EMBL" id="OU963869">
    <property type="protein sequence ID" value="CAH0394599.1"/>
    <property type="molecule type" value="Genomic_DNA"/>
</dbReference>
<reference evidence="9" key="1">
    <citation type="submission" date="2021-12" db="EMBL/GenBank/DDBJ databases">
        <authorList>
            <person name="King R."/>
        </authorList>
    </citation>
    <scope>NUCLEOTIDE SEQUENCE</scope>
</reference>
<evidence type="ECO:0000256" key="6">
    <source>
        <dbReference type="ARBA" id="ARBA00023158"/>
    </source>
</evidence>
<dbReference type="InterPro" id="IPR054081">
    <property type="entry name" value="Lin-28A-like_Znf-CCHC_2"/>
</dbReference>
<dbReference type="Gene3D" id="2.40.50.140">
    <property type="entry name" value="Nucleic acid-binding proteins"/>
    <property type="match status" value="1"/>
</dbReference>
<comment type="similarity">
    <text evidence="3">Belongs to the lin-28 family.</text>
</comment>
<dbReference type="GO" id="GO:0031054">
    <property type="term" value="P:pre-miRNA processing"/>
    <property type="evidence" value="ECO:0007669"/>
    <property type="project" value="TreeGrafter"/>
</dbReference>
<feature type="domain" description="CCHC-type" evidence="8">
    <location>
        <begin position="98"/>
        <end position="114"/>
    </location>
</feature>
<dbReference type="GO" id="GO:0003729">
    <property type="term" value="F:mRNA binding"/>
    <property type="evidence" value="ECO:0007669"/>
    <property type="project" value="TreeGrafter"/>
</dbReference>
<feature type="compositionally biased region" description="Low complexity" evidence="7">
    <location>
        <begin position="139"/>
        <end position="156"/>
    </location>
</feature>